<feature type="chain" id="PRO_5046047662" evidence="1">
    <location>
        <begin position="27"/>
        <end position="616"/>
    </location>
</feature>
<dbReference type="SUPFAM" id="SSF56281">
    <property type="entry name" value="Metallo-hydrolase/oxidoreductase"/>
    <property type="match status" value="1"/>
</dbReference>
<dbReference type="InterPro" id="IPR052159">
    <property type="entry name" value="Competence_DNA_uptake"/>
</dbReference>
<keyword evidence="4" id="KW-1185">Reference proteome</keyword>
<keyword evidence="1" id="KW-0732">Signal</keyword>
<evidence type="ECO:0000313" key="3">
    <source>
        <dbReference type="EMBL" id="MFD2214888.1"/>
    </source>
</evidence>
<dbReference type="InterPro" id="IPR001279">
    <property type="entry name" value="Metallo-B-lactamas"/>
</dbReference>
<dbReference type="EMBL" id="JBHUIK010000003">
    <property type="protein sequence ID" value="MFD2214888.1"/>
    <property type="molecule type" value="Genomic_DNA"/>
</dbReference>
<evidence type="ECO:0000313" key="4">
    <source>
        <dbReference type="Proteomes" id="UP001597318"/>
    </source>
</evidence>
<sequence>MTLKRKLVNTLLLGTTLLMAPVVTNASPGGLDSNGGHTCRTNCSQYGLENGEYHYHRNGEIVKVTTPTTNTSTKNTSNVAYQDAVNHGKVLNSKLSAYHQAINSGDIAKINGLYDAFTKQLKLVESKIGKVSGSSNRSSLNEQYVRPAKIAIERTIYEVSQYRLLSVISADIANGNIEKAISNTEKLERLKDRADEIKDAGGYQQLPSGVNKSLRASEANHQGNLLTHLLATYNEAINSGDIYEIDFLYDQFTKQLRITELKIGQVSGPNNRTALNEKYITPAKISVERTIYEVSQLRLMYVIVDLIESGQTSEIDSKFKVLDRLKNRADEIKDAGGYKALPSIIKEDLEGFEGELRNPQDFSDAGLFEAHFIDVGQGDSTLLVTPNGKTVLIDGGKESEADQLIQHLTDLGIQTIDLMVATHPDADHIGGLVPVLEQFEVKKVVDSGKSHTTQTYMDYLALIDQKNIPFEIAQEGSFLNVDSAVTIEVLNSLEESSDTNDSSVVLKVSYDESDFLLTGDADAEIEAEMMAEGYNLDSEVLKVGHHGSDTSTSQAFLEAVNPIIAAVSVGDNSYGHPAPTVMDRLTSYGVELYTTLQSGDIIITTDGQEITVYTER</sequence>
<dbReference type="PANTHER" id="PTHR30619">
    <property type="entry name" value="DNA INTERNALIZATION/COMPETENCE PROTEIN COMEC/REC2"/>
    <property type="match status" value="1"/>
</dbReference>
<dbReference type="SMART" id="SM00849">
    <property type="entry name" value="Lactamase_B"/>
    <property type="match status" value="1"/>
</dbReference>
<reference evidence="4" key="1">
    <citation type="journal article" date="2019" name="Int. J. Syst. Evol. Microbiol.">
        <title>The Global Catalogue of Microorganisms (GCM) 10K type strain sequencing project: providing services to taxonomists for standard genome sequencing and annotation.</title>
        <authorList>
            <consortium name="The Broad Institute Genomics Platform"/>
            <consortium name="The Broad Institute Genome Sequencing Center for Infectious Disease"/>
            <person name="Wu L."/>
            <person name="Ma J."/>
        </authorList>
    </citation>
    <scope>NUCLEOTIDE SEQUENCE [LARGE SCALE GENOMIC DNA]</scope>
    <source>
        <strain evidence="4">CGMCC 1.15474</strain>
    </source>
</reference>
<dbReference type="InterPro" id="IPR047773">
    <property type="entry name" value="YHYH_dom_bact"/>
</dbReference>
<comment type="caution">
    <text evidence="3">The sequence shown here is derived from an EMBL/GenBank/DDBJ whole genome shotgun (WGS) entry which is preliminary data.</text>
</comment>
<protein>
    <submittedName>
        <fullName evidence="3">MBL fold metallo-hydrolase</fullName>
    </submittedName>
</protein>
<accession>A0ABW5BXK7</accession>
<dbReference type="NCBIfam" id="NF033223">
    <property type="entry name" value="YHYH_alt"/>
    <property type="match status" value="1"/>
</dbReference>
<evidence type="ECO:0000256" key="1">
    <source>
        <dbReference type="SAM" id="SignalP"/>
    </source>
</evidence>
<dbReference type="RefSeq" id="WP_247346406.1">
    <property type="nucleotide sequence ID" value="NZ_CP095550.1"/>
</dbReference>
<gene>
    <name evidence="3" type="ORF">ACFSKK_14455</name>
</gene>
<feature type="signal peptide" evidence="1">
    <location>
        <begin position="1"/>
        <end position="26"/>
    </location>
</feature>
<dbReference type="InterPro" id="IPR041378">
    <property type="entry name" value="S-layer_SbsC_C"/>
</dbReference>
<dbReference type="Proteomes" id="UP001597318">
    <property type="component" value="Unassembled WGS sequence"/>
</dbReference>
<dbReference type="InterPro" id="IPR035681">
    <property type="entry name" value="ComA-like_MBL"/>
</dbReference>
<dbReference type="Gene3D" id="1.20.58.780">
    <property type="match status" value="2"/>
</dbReference>
<dbReference type="CDD" id="cd07731">
    <property type="entry name" value="ComA-like_MBL-fold"/>
    <property type="match status" value="1"/>
</dbReference>
<dbReference type="Gene3D" id="3.60.15.10">
    <property type="entry name" value="Ribonuclease Z/Hydroxyacylglutathione hydrolase-like"/>
    <property type="match status" value="1"/>
</dbReference>
<dbReference type="InterPro" id="IPR036866">
    <property type="entry name" value="RibonucZ/Hydroxyglut_hydro"/>
</dbReference>
<feature type="domain" description="Metallo-beta-lactamase" evidence="2">
    <location>
        <begin position="377"/>
        <end position="571"/>
    </location>
</feature>
<dbReference type="Pfam" id="PF00753">
    <property type="entry name" value="Lactamase_B"/>
    <property type="match status" value="1"/>
</dbReference>
<dbReference type="PANTHER" id="PTHR30619:SF7">
    <property type="entry name" value="BETA-LACTAMASE DOMAIN PROTEIN"/>
    <property type="match status" value="1"/>
</dbReference>
<proteinExistence type="predicted"/>
<dbReference type="Pfam" id="PF18058">
    <property type="entry name" value="SbsC_C"/>
    <property type="match status" value="2"/>
</dbReference>
<evidence type="ECO:0000259" key="2">
    <source>
        <dbReference type="SMART" id="SM00849"/>
    </source>
</evidence>
<name>A0ABW5BXK7_9BACI</name>
<organism evidence="3 4">
    <name type="scientific">Metabacillus endolithicus</name>
    <dbReference type="NCBI Taxonomy" id="1535204"/>
    <lineage>
        <taxon>Bacteria</taxon>
        <taxon>Bacillati</taxon>
        <taxon>Bacillota</taxon>
        <taxon>Bacilli</taxon>
        <taxon>Bacillales</taxon>
        <taxon>Bacillaceae</taxon>
        <taxon>Metabacillus</taxon>
    </lineage>
</organism>